<evidence type="ECO:0000256" key="2">
    <source>
        <dbReference type="SAM" id="MobiDB-lite"/>
    </source>
</evidence>
<dbReference type="GO" id="GO:0030992">
    <property type="term" value="C:intraciliary transport particle B"/>
    <property type="evidence" value="ECO:0007669"/>
    <property type="project" value="InterPro"/>
</dbReference>
<evidence type="ECO:0000313" key="3">
    <source>
        <dbReference type="EMBL" id="KAK7881872.1"/>
    </source>
</evidence>
<dbReference type="InterPro" id="IPR029602">
    <property type="entry name" value="IFT74"/>
</dbReference>
<name>A0AAW0MRU2_9GOBI</name>
<feature type="coiled-coil region" evidence="1">
    <location>
        <begin position="105"/>
        <end position="163"/>
    </location>
</feature>
<comment type="caution">
    <text evidence="3">The sequence shown here is derived from an EMBL/GenBank/DDBJ whole genome shotgun (WGS) entry which is preliminary data.</text>
</comment>
<dbReference type="GO" id="GO:0048487">
    <property type="term" value="F:beta-tubulin binding"/>
    <property type="evidence" value="ECO:0007669"/>
    <property type="project" value="InterPro"/>
</dbReference>
<feature type="region of interest" description="Disordered" evidence="2">
    <location>
        <begin position="1"/>
        <end position="36"/>
    </location>
</feature>
<reference evidence="4" key="1">
    <citation type="submission" date="2024-04" db="EMBL/GenBank/DDBJ databases">
        <title>Salinicola lusitanus LLJ914,a marine bacterium isolated from the Okinawa Trough.</title>
        <authorList>
            <person name="Li J."/>
        </authorList>
    </citation>
    <scope>NUCLEOTIDE SEQUENCE [LARGE SCALE GENOMIC DNA]</scope>
</reference>
<feature type="coiled-coil region" evidence="1">
    <location>
        <begin position="425"/>
        <end position="459"/>
    </location>
</feature>
<feature type="coiled-coil region" evidence="1">
    <location>
        <begin position="484"/>
        <end position="555"/>
    </location>
</feature>
<proteinExistence type="predicted"/>
<dbReference type="GO" id="GO:0005929">
    <property type="term" value="C:cilium"/>
    <property type="evidence" value="ECO:0007669"/>
    <property type="project" value="TreeGrafter"/>
</dbReference>
<accession>A0AAW0MRU2</accession>
<dbReference type="AlphaFoldDB" id="A0AAW0MRU2"/>
<dbReference type="GO" id="GO:0035735">
    <property type="term" value="P:intraciliary transport involved in cilium assembly"/>
    <property type="evidence" value="ECO:0007669"/>
    <property type="project" value="TreeGrafter"/>
</dbReference>
<dbReference type="EMBL" id="JBBPFD010000022">
    <property type="protein sequence ID" value="KAK7881872.1"/>
    <property type="molecule type" value="Genomic_DNA"/>
</dbReference>
<dbReference type="PANTHER" id="PTHR31432">
    <property type="entry name" value="INTRAFLAGELLAR TRANSPORT PROTEIN 74 HOMOLOG"/>
    <property type="match status" value="1"/>
</dbReference>
<evidence type="ECO:0008006" key="5">
    <source>
        <dbReference type="Google" id="ProtNLM"/>
    </source>
</evidence>
<keyword evidence="1" id="KW-0175">Coiled coil</keyword>
<dbReference type="PANTHER" id="PTHR31432:SF0">
    <property type="entry name" value="INTRAFLAGELLAR TRANSPORT PROTEIN 74 HOMOLOG"/>
    <property type="match status" value="1"/>
</dbReference>
<evidence type="ECO:0000256" key="1">
    <source>
        <dbReference type="SAM" id="Coils"/>
    </source>
</evidence>
<protein>
    <recommendedName>
        <fullName evidence="5">Intraflagellar transport 74</fullName>
    </recommendedName>
</protein>
<dbReference type="Proteomes" id="UP001460270">
    <property type="component" value="Unassembled WGS sequence"/>
</dbReference>
<feature type="compositionally biased region" description="Basic and acidic residues" evidence="2">
    <location>
        <begin position="352"/>
        <end position="362"/>
    </location>
</feature>
<gene>
    <name evidence="3" type="ORF">WMY93_030281</name>
</gene>
<organism evidence="3 4">
    <name type="scientific">Mugilogobius chulae</name>
    <name type="common">yellowstripe goby</name>
    <dbReference type="NCBI Taxonomy" id="88201"/>
    <lineage>
        <taxon>Eukaryota</taxon>
        <taxon>Metazoa</taxon>
        <taxon>Chordata</taxon>
        <taxon>Craniata</taxon>
        <taxon>Vertebrata</taxon>
        <taxon>Euteleostomi</taxon>
        <taxon>Actinopterygii</taxon>
        <taxon>Neopterygii</taxon>
        <taxon>Teleostei</taxon>
        <taxon>Neoteleostei</taxon>
        <taxon>Acanthomorphata</taxon>
        <taxon>Gobiaria</taxon>
        <taxon>Gobiiformes</taxon>
        <taxon>Gobioidei</taxon>
        <taxon>Gobiidae</taxon>
        <taxon>Gobionellinae</taxon>
        <taxon>Mugilogobius</taxon>
    </lineage>
</organism>
<evidence type="ECO:0000313" key="4">
    <source>
        <dbReference type="Proteomes" id="UP001460270"/>
    </source>
</evidence>
<keyword evidence="4" id="KW-1185">Reference proteome</keyword>
<feature type="region of interest" description="Disordered" evidence="2">
    <location>
        <begin position="340"/>
        <end position="362"/>
    </location>
</feature>
<sequence length="600" mass="69131">MATQRPPSGLARPVSRSGSGRPPTAVRPPPTAIRVGTGMVPGTGSLSGMRAGVPVAVPGVLSAQIKVTDRPVTQQGLSGMKTGMKGPQRQILDKSYYLGLLRSKINELTTETSKVHKEIENFNQENSVYLSYEKKAEGLAAEIKDLQGQLADYNMLVDKLNTNTDMEEMINDYNILKAQNDQKAESIDNIFTERREREEAIRSIEENIRKERRVAEEMVQSMPSAKQEKYYTMTASNEELLQDLTVLQEELDILLTRKEDYDIELSHSQTKQEVVRLHETLTLLEQKRDAMETEQKNMGSPQEEREKLFKQVKEDNQEIASMERQLAEIQLRTRQVTDELRQMEQDSEDAQGESRQKYKELKKKEEEIDSFVESFDETKQQELEKQQQTQASIVSLLEQSTRCMLRLQRVDSITTHELRNMQEVLVNKETEVTQSESTAKNLTTESRRLQQDLEKVQQLEGKIGSELEVQKQQLVTMETELSTYRDIESLKRSADDKKKNLEEQRVSLGQRQESFRELLDHINHKYEALKAKLEENETHAQLANLEKKWQHLEQNNFVMKEFIAAKSQESDYAPVAQRVSQQVAEYNKILIDSLQNNRTF</sequence>